<keyword evidence="2" id="KW-0614">Plasmid</keyword>
<dbReference type="Pfam" id="PF07424">
    <property type="entry name" value="TrbM"/>
    <property type="match status" value="1"/>
</dbReference>
<evidence type="ECO:0000313" key="3">
    <source>
        <dbReference type="Proteomes" id="UP000261875"/>
    </source>
</evidence>
<geneLocation type="plasmid" evidence="2 3">
    <name>p5D_Fsymbiotica-2</name>
</geneLocation>
<evidence type="ECO:0000256" key="1">
    <source>
        <dbReference type="SAM" id="SignalP"/>
    </source>
</evidence>
<dbReference type="AlphaFoldDB" id="A0A2U8I8W6"/>
<keyword evidence="1" id="KW-0732">Signal</keyword>
<sequence length="104" mass="11203">MKKTVIAAALLCLAASPAVFSAQEVDSNDACAVFLCMAGKVQGANPAECSGTVGKFFSINAFKKKHRFNPLKTLDMRKQFLGNCASADPDYVRKILSKFGRLRG</sequence>
<proteinExistence type="predicted"/>
<reference evidence="2 3" key="1">
    <citation type="submission" date="2017-05" db="EMBL/GenBank/DDBJ databases">
        <title>Genome sequence of Candidatus Fukatsuia symbiotica and Candidatus Hamiltonella defensa from Acyrthosiphon pisum strain 5D.</title>
        <authorList>
            <person name="Patel V.A."/>
            <person name="Chevignon G."/>
            <person name="Russell J.A."/>
            <person name="Oliver K.M."/>
        </authorList>
    </citation>
    <scope>NUCLEOTIDE SEQUENCE [LARGE SCALE GENOMIC DNA]</scope>
    <source>
        <strain evidence="2 3">5D</strain>
        <plasmid evidence="2 3">p5D_Fsymbiotica-2</plasmid>
    </source>
</reference>
<feature type="signal peptide" evidence="1">
    <location>
        <begin position="1"/>
        <end position="21"/>
    </location>
</feature>
<evidence type="ECO:0000313" key="2">
    <source>
        <dbReference type="EMBL" id="AWK15622.1"/>
    </source>
</evidence>
<feature type="chain" id="PRO_5016064303" evidence="1">
    <location>
        <begin position="22"/>
        <end position="104"/>
    </location>
</feature>
<dbReference type="RefSeq" id="WP_119797927.1">
    <property type="nucleotide sequence ID" value="NZ_CP021661.1"/>
</dbReference>
<dbReference type="OrthoDB" id="6904272at2"/>
<dbReference type="Proteomes" id="UP000261875">
    <property type="component" value="Plasmid p5D_Fsymbiotica-2"/>
</dbReference>
<gene>
    <name evidence="2" type="ORF">CCS41_14490</name>
</gene>
<accession>A0A2U8I8W6</accession>
<protein>
    <submittedName>
        <fullName evidence="2">Conjugal transfer protein</fullName>
    </submittedName>
</protein>
<dbReference type="InterPro" id="IPR009989">
    <property type="entry name" value="TrbM"/>
</dbReference>
<keyword evidence="3" id="KW-1185">Reference proteome</keyword>
<dbReference type="EMBL" id="CP021661">
    <property type="protein sequence ID" value="AWK15622.1"/>
    <property type="molecule type" value="Genomic_DNA"/>
</dbReference>
<dbReference type="KEGG" id="fsm:CCS41_14490"/>
<name>A0A2U8I8W6_9GAMM</name>
<organism evidence="2 3">
    <name type="scientific">Candidatus Fukatsuia symbiotica</name>
    <dbReference type="NCBI Taxonomy" id="1878942"/>
    <lineage>
        <taxon>Bacteria</taxon>
        <taxon>Pseudomonadati</taxon>
        <taxon>Pseudomonadota</taxon>
        <taxon>Gammaproteobacteria</taxon>
        <taxon>Enterobacterales</taxon>
        <taxon>Yersiniaceae</taxon>
        <taxon>Candidatus Fukatsuia</taxon>
    </lineage>
</organism>